<dbReference type="Pfam" id="PF01266">
    <property type="entry name" value="DAO"/>
    <property type="match status" value="1"/>
</dbReference>
<dbReference type="EMBL" id="NEVK01000008">
    <property type="protein sequence ID" value="OZI16494.1"/>
    <property type="molecule type" value="Genomic_DNA"/>
</dbReference>
<dbReference type="PANTHER" id="PTHR13847:SF289">
    <property type="entry name" value="GLYCINE OXIDASE"/>
    <property type="match status" value="1"/>
</dbReference>
<name>A0A261QUU0_9BORD</name>
<comment type="caution">
    <text evidence="4">The sequence shown here is derived from an EMBL/GenBank/DDBJ whole genome shotgun (WGS) entry which is preliminary data.</text>
</comment>
<keyword evidence="1" id="KW-0560">Oxidoreductase</keyword>
<evidence type="ECO:0000256" key="2">
    <source>
        <dbReference type="SAM" id="Phobius"/>
    </source>
</evidence>
<keyword evidence="5" id="KW-1185">Reference proteome</keyword>
<keyword evidence="2" id="KW-0812">Transmembrane</keyword>
<keyword evidence="2" id="KW-1133">Transmembrane helix</keyword>
<dbReference type="SUPFAM" id="SSF54373">
    <property type="entry name" value="FAD-linked reductases, C-terminal domain"/>
    <property type="match status" value="1"/>
</dbReference>
<dbReference type="Proteomes" id="UP000216947">
    <property type="component" value="Unassembled WGS sequence"/>
</dbReference>
<dbReference type="PANTHER" id="PTHR13847">
    <property type="entry name" value="SARCOSINE DEHYDROGENASE-RELATED"/>
    <property type="match status" value="1"/>
</dbReference>
<gene>
    <name evidence="4" type="ORF">CAL19_17600</name>
</gene>
<protein>
    <recommendedName>
        <fullName evidence="3">FAD dependent oxidoreductase domain-containing protein</fullName>
    </recommendedName>
</protein>
<feature type="transmembrane region" description="Helical" evidence="2">
    <location>
        <begin position="21"/>
        <end position="37"/>
    </location>
</feature>
<sequence>MIPVQPVLYKSRTAMSQTKRVAVIGAGIVGLSVALWLQRAGVRDVILIDKAPPGGGASFGNAGVMADYARVPFANWAQFKQLPRALLDRSSPVAVRRHYLPPMLRYAAGFTRACTPSRFHAGCRALVALQRTAVQDTTTLLQHAGATSLVRDSGVLALSSSRAGLQQALAGHVGLRERLGARAARLSAAEAAALEPAVADFHAGGIYYPGGRYARDPHELCLRYASQFARAGGRFVRMEVESIQAARHGCTVAGGGRQQACDHVVVCTGAAGARLAAALGLRLPLVSERGYHLMLQADDIALTRPVAWLERSVYLTPMLGGIRVAGVAEFAQPDHPASDELFALLEADAATMLGRRPTVTSRWVGARPSTPDSLPIVGRVPSCKAVSLALGHGHLGLTFAAVTARLVAESVVRGDDTAEMAPFLPARFA</sequence>
<dbReference type="SUPFAM" id="SSF51905">
    <property type="entry name" value="FAD/NAD(P)-binding domain"/>
    <property type="match status" value="1"/>
</dbReference>
<dbReference type="InterPro" id="IPR036188">
    <property type="entry name" value="FAD/NAD-bd_sf"/>
</dbReference>
<keyword evidence="2" id="KW-0472">Membrane</keyword>
<dbReference type="GO" id="GO:0016491">
    <property type="term" value="F:oxidoreductase activity"/>
    <property type="evidence" value="ECO:0007669"/>
    <property type="project" value="UniProtKB-KW"/>
</dbReference>
<feature type="domain" description="FAD dependent oxidoreductase" evidence="3">
    <location>
        <begin position="20"/>
        <end position="409"/>
    </location>
</feature>
<dbReference type="Gene3D" id="3.30.9.10">
    <property type="entry name" value="D-Amino Acid Oxidase, subunit A, domain 2"/>
    <property type="match status" value="1"/>
</dbReference>
<accession>A0A261QUU0</accession>
<dbReference type="GO" id="GO:0005737">
    <property type="term" value="C:cytoplasm"/>
    <property type="evidence" value="ECO:0007669"/>
    <property type="project" value="TreeGrafter"/>
</dbReference>
<evidence type="ECO:0000313" key="5">
    <source>
        <dbReference type="Proteomes" id="UP000216947"/>
    </source>
</evidence>
<evidence type="ECO:0000259" key="3">
    <source>
        <dbReference type="Pfam" id="PF01266"/>
    </source>
</evidence>
<dbReference type="InterPro" id="IPR006076">
    <property type="entry name" value="FAD-dep_OxRdtase"/>
</dbReference>
<evidence type="ECO:0000313" key="4">
    <source>
        <dbReference type="EMBL" id="OZI16494.1"/>
    </source>
</evidence>
<dbReference type="AlphaFoldDB" id="A0A261QUU0"/>
<organism evidence="4 5">
    <name type="scientific">Bordetella genomosp. 7</name>
    <dbReference type="NCBI Taxonomy" id="1416805"/>
    <lineage>
        <taxon>Bacteria</taxon>
        <taxon>Pseudomonadati</taxon>
        <taxon>Pseudomonadota</taxon>
        <taxon>Betaproteobacteria</taxon>
        <taxon>Burkholderiales</taxon>
        <taxon>Alcaligenaceae</taxon>
        <taxon>Bordetella</taxon>
    </lineage>
</organism>
<proteinExistence type="predicted"/>
<reference evidence="5" key="1">
    <citation type="submission" date="2017-05" db="EMBL/GenBank/DDBJ databases">
        <title>Complete and WGS of Bordetella genogroups.</title>
        <authorList>
            <person name="Spilker T."/>
            <person name="Lipuma J."/>
        </authorList>
    </citation>
    <scope>NUCLEOTIDE SEQUENCE [LARGE SCALE GENOMIC DNA]</scope>
    <source>
        <strain evidence="5">AU18089</strain>
    </source>
</reference>
<dbReference type="Gene3D" id="3.50.50.60">
    <property type="entry name" value="FAD/NAD(P)-binding domain"/>
    <property type="match status" value="2"/>
</dbReference>
<evidence type="ECO:0000256" key="1">
    <source>
        <dbReference type="ARBA" id="ARBA00023002"/>
    </source>
</evidence>